<dbReference type="InParanoid" id="U2FFI7"/>
<feature type="transmembrane region" description="Helical" evidence="1">
    <location>
        <begin position="21"/>
        <end position="43"/>
    </location>
</feature>
<sequence length="1777" mass="201351">MLYDLYEKKMKRRYYIKTLLFKYKVFIICITSLLSLLLMTFLLTKGIIYDVNYTKHVRYGNSFEISSKGMFTDIRYKFSKYNQNEWASETPTTPGRYEVKVISNKPFNKQNEKKYQFTIYPKQVNLTIDHNKFEFAENPEISIDLIEGDKVSFLSFTYIDPSKTNTIANGYDISITNGGNDVTEYYNINFEETEVEFTPRNITIKLKDQEKVYDGTLLKSSELEETDNLNEEHDIIVSAIGSQKEVGISKNVIDEVKILDKNGFDVTQNYTITKETGELSVIPRDIEIKPEYQEREYDTTPLESKKVDVIGGSLVSNQIAEYEIIGSQVTVGTSESVITSYKIFEDGADVSRNYNIKYRVGELVVKPRNITVVFEDTTKVYDGNNIFKPRYDLDLESGKNLVEGQVIDLIAYSSNQNIGVWSTENHKITIYDGIEDVTDNYKVDYVYGELEITKRPITVRFRDSSKVYDGTNRFKPKYDLDIESSNNLVDGQMVDLIAYSSNQNVGTWTTTSHDIEVYDGNQKVTDNYEIDSIYGEIEITKRPITVEFKNTSKVYDGNNVFKPDYDLDLESGHNLVEGQMVDLTAYSENQNVGTWTTTSHDIEVYDGIGDVTDNYEIDYVYGEIEITKRPITVVFKDTSKVYDGNNVFKPEYGLDLESGNSLVEGQTLDDGSIYSASQNVGTWDTTSHDIKIYDGNEEVADNYDMTPVYGKLIITKRPITVVFDYASKVYDGTNVFKPKFALDLESSNDLVEGQTIGNASIYSSSQNVGTWDTTSYDIEIYDGNEDVTDNYDLTPVYSDLEITKRHVSLVFEDSTKIYDGNNNFKPGYYLDLENGHNLASGQSIDLMAYSSSQNVGIWATTSHDIAIYHGVEEVTDNYQIDYAYGELQITKRPITVIFKDTSKVYDGTNIFKPQYDLDLESGHNLVDGQMVDLTAYSENQIVGTWTTTSHDIEIYDGFEAVTDNYEIDSVYSLLEITKRPITVDFKDTSKVYDGDNIFKPDYGLNLEIGHNLVDGQIISNANVYMVDPNWGDSKTPSSFTAIIMDSNDVNVTENYEISPVYGTFKINKRAITVVFDYASKVYDGTNVFKPKYALNLESGNELVEGQTIGNASIYSPSQTVGTWATTSHDIEIYDGNEDVTDNYDLTPVYSDLEITKRQISVVFEDSTKIYDGNNTFNIDAYNFALNTSLATNQAIDIHAYSSNHNVGIWATTSHDIAIYDGVEEVTGNYQIDYAYGELQITKRPITVVSKDTSKVYDGTNIFKPQYDLDLEIGHNLVDGQMVDLTAYSENQNVGTWTTIDDDIVIYNGNEEVTDNYEIEKIANILEVIPRTITIKSGDKSKQFDGTELRENSYQVDGDGVLSSHTLLVNITGSIINIGKEMNNFDFQILDQENNDISYNYQVSSDYGILEILPPDVLINIKIESGSDSKDYDGTALTYNEWILIGQLLDHHKLEVTVTGKITEVGQTDNDFDFTIKNEDGVNVEPLYDVEKIFGILKIFDNVKVEESNSEDEVLPKIEIISHDAMKQYDGSPLSKDEYYIYGNLDPNHEVVIVNDTEITNIGSIRNRFYSAIVVKDTGEDVSNLYNIRRVYGDLEIVPNNDRITIELKPFSSKKVYDGNKLELNKDDFWIPSRNLPEGYSIDLDFNGTITDAGLVEVSIKQNSIKVFDENGYDVTTKFNIVTYSEVLEVLKREIEVKTMSAEKTYDEEELIHHIYSISKGSLAEGHEIEIVWPDSGITEVGTLDNDIKEVIIRDQYGNTVTENYSISKNIGILEVFE</sequence>
<keyword evidence="1" id="KW-0812">Transmembrane</keyword>
<evidence type="ECO:0000313" key="3">
    <source>
        <dbReference type="Proteomes" id="UP000005707"/>
    </source>
</evidence>
<evidence type="ECO:0000313" key="2">
    <source>
        <dbReference type="EMBL" id="ERJ11680.1"/>
    </source>
</evidence>
<reference evidence="2 3" key="1">
    <citation type="journal article" date="2011" name="J. Bacteriol.">
        <title>Genome sequence of Haloplasma contractile, an unusual contractile bacterium from a deep-sea anoxic brine lake.</title>
        <authorList>
            <person name="Antunes A."/>
            <person name="Alam I."/>
            <person name="El Dorry H."/>
            <person name="Siam R."/>
            <person name="Robertson A."/>
            <person name="Bajic V.B."/>
            <person name="Stingl U."/>
        </authorList>
    </citation>
    <scope>NUCLEOTIDE SEQUENCE [LARGE SCALE GENOMIC DNA]</scope>
    <source>
        <strain evidence="2 3">SSD-17B</strain>
    </source>
</reference>
<evidence type="ECO:0000256" key="1">
    <source>
        <dbReference type="SAM" id="Phobius"/>
    </source>
</evidence>
<accession>U2FFI7</accession>
<comment type="caution">
    <text evidence="2">The sequence shown here is derived from an EMBL/GenBank/DDBJ whole genome shotgun (WGS) entry which is preliminary data.</text>
</comment>
<organism evidence="2 3">
    <name type="scientific">Haloplasma contractile SSD-17B</name>
    <dbReference type="NCBI Taxonomy" id="1033810"/>
    <lineage>
        <taxon>Bacteria</taxon>
        <taxon>Bacillati</taxon>
        <taxon>Mycoplasmatota</taxon>
        <taxon>Mollicutes</taxon>
        <taxon>Haloplasmatales</taxon>
        <taxon>Haloplasmataceae</taxon>
        <taxon>Haloplasma</taxon>
    </lineage>
</organism>
<name>U2FFI7_9MOLU</name>
<dbReference type="Proteomes" id="UP000005707">
    <property type="component" value="Unassembled WGS sequence"/>
</dbReference>
<keyword evidence="1" id="KW-0472">Membrane</keyword>
<keyword evidence="1" id="KW-1133">Transmembrane helix</keyword>
<dbReference type="OrthoDB" id="1771659at2"/>
<protein>
    <submittedName>
        <fullName evidence="2">Uncharacterized protein</fullName>
    </submittedName>
</protein>
<dbReference type="STRING" id="1033810.HLPCO_002381"/>
<gene>
    <name evidence="2" type="ORF">HLPCO_002381</name>
</gene>
<dbReference type="EMBL" id="AFNU02000009">
    <property type="protein sequence ID" value="ERJ11680.1"/>
    <property type="molecule type" value="Genomic_DNA"/>
</dbReference>
<reference evidence="2 3" key="2">
    <citation type="journal article" date="2013" name="PLoS ONE">
        <title>INDIGO - INtegrated Data Warehouse of MIcrobial GenOmes with Examples from the Red Sea Extremophiles.</title>
        <authorList>
            <person name="Alam I."/>
            <person name="Antunes A."/>
            <person name="Kamau A.A."/>
            <person name="Ba Alawi W."/>
            <person name="Kalkatawi M."/>
            <person name="Stingl U."/>
            <person name="Bajic V.B."/>
        </authorList>
    </citation>
    <scope>NUCLEOTIDE SEQUENCE [LARGE SCALE GENOMIC DNA]</scope>
    <source>
        <strain evidence="2 3">SSD-17B</strain>
    </source>
</reference>
<keyword evidence="3" id="KW-1185">Reference proteome</keyword>
<proteinExistence type="predicted"/>
<dbReference type="eggNOG" id="COG2982">
    <property type="taxonomic scope" value="Bacteria"/>
</dbReference>
<dbReference type="RefSeq" id="WP_021031142.1">
    <property type="nucleotide sequence ID" value="NZ_AFNU02000009.1"/>
</dbReference>